<protein>
    <submittedName>
        <fullName evidence="1">Uncharacterized protein</fullName>
    </submittedName>
</protein>
<evidence type="ECO:0000313" key="1">
    <source>
        <dbReference type="EMBL" id="PHQ51918.1"/>
    </source>
</evidence>
<comment type="caution">
    <text evidence="1">The sequence shown here is derived from an EMBL/GenBank/DDBJ whole genome shotgun (WGS) entry which is preliminary data.</text>
</comment>
<name>A0A2G1XL00_STRCJ</name>
<evidence type="ECO:0000313" key="2">
    <source>
        <dbReference type="Proteomes" id="UP000222531"/>
    </source>
</evidence>
<gene>
    <name evidence="1" type="ORF">BLA24_10720</name>
</gene>
<sequence>MRIQALSDLPLSAVRRGRPGSSRGCALRVSGAGASPRTGFEDHGAVGECIADAPICMLERLGIRRDLLLPGRLVPAEPTVRRLLARDPRRPLALLRFT</sequence>
<dbReference type="AlphaFoldDB" id="A0A2G1XL00"/>
<keyword evidence="2" id="KW-1185">Reference proteome</keyword>
<reference evidence="1 2" key="1">
    <citation type="journal article" date="2017" name="Biochemistry">
        <title>Identification of the Biosynthetic Pathway for the Antibiotic Bicyclomycin.</title>
        <authorList>
            <person name="Patteson J."/>
            <person name="Cai W."/>
            <person name="Johnson R.A."/>
            <person name="Santa Maria K."/>
            <person name="Li B."/>
        </authorList>
    </citation>
    <scope>NUCLEOTIDE SEQUENCE [LARGE SCALE GENOMIC DNA]</scope>
    <source>
        <strain evidence="1 2">ATCC 21532</strain>
    </source>
</reference>
<proteinExistence type="predicted"/>
<organism evidence="1 2">
    <name type="scientific">Streptomyces cinnamoneus</name>
    <name type="common">Streptoverticillium cinnamoneum</name>
    <dbReference type="NCBI Taxonomy" id="53446"/>
    <lineage>
        <taxon>Bacteria</taxon>
        <taxon>Bacillati</taxon>
        <taxon>Actinomycetota</taxon>
        <taxon>Actinomycetes</taxon>
        <taxon>Kitasatosporales</taxon>
        <taxon>Streptomycetaceae</taxon>
        <taxon>Streptomyces</taxon>
        <taxon>Streptomyces cinnamoneus group</taxon>
    </lineage>
</organism>
<accession>A0A2G1XL00</accession>
<dbReference type="EMBL" id="NHZO01000128">
    <property type="protein sequence ID" value="PHQ51918.1"/>
    <property type="molecule type" value="Genomic_DNA"/>
</dbReference>
<dbReference type="Proteomes" id="UP000222531">
    <property type="component" value="Unassembled WGS sequence"/>
</dbReference>